<accession>A0A895YF55</accession>
<protein>
    <submittedName>
        <fullName evidence="5">CPBP family intramembrane metalloprotease</fullName>
    </submittedName>
</protein>
<evidence type="ECO:0000313" key="5">
    <source>
        <dbReference type="EMBL" id="QSB12830.1"/>
    </source>
</evidence>
<keyword evidence="2" id="KW-0472">Membrane</keyword>
<evidence type="ECO:0000256" key="2">
    <source>
        <dbReference type="SAM" id="Phobius"/>
    </source>
</evidence>
<keyword evidence="2" id="KW-1133">Transmembrane helix</keyword>
<feature type="domain" description="CAAX prenyl protease 2/Lysostaphin resistance protein A-like" evidence="4">
    <location>
        <begin position="105"/>
        <end position="196"/>
    </location>
</feature>
<reference evidence="5" key="1">
    <citation type="submission" date="2021-02" db="EMBL/GenBank/DDBJ databases">
        <title>Natrosporangium hydrolyticum gen. nov., sp. nov, a haloalkaliphilic actinobacterium from a soda solonchak soil.</title>
        <authorList>
            <person name="Sorokin D.Y."/>
            <person name="Khijniak T.V."/>
            <person name="Zakharycheva A.P."/>
            <person name="Boueva O.V."/>
            <person name="Ariskina E.V."/>
            <person name="Hahnke R.L."/>
            <person name="Bunk B."/>
            <person name="Sproer C."/>
            <person name="Schumann P."/>
            <person name="Evtushenko L.I."/>
            <person name="Kublanov I.V."/>
        </authorList>
    </citation>
    <scope>NUCLEOTIDE SEQUENCE</scope>
    <source>
        <strain evidence="5">DSM 106523</strain>
    </source>
</reference>
<sequence length="290" mass="30142">MRLLKQLGAVAVVAFAGSLAVQAVAPNAVLTLVLGLATAVLALLVYAGMVRWTERRRPTEVALRPAAGATFRGLLIGVGMFAAVIATIAYLGGYRVEGWGSATGVLAIFGFMAAAAVTEEVIFRGILFRIVEEWIGTWNSLVLTGLIFGLVHLPNSNANLWGALAIAIQAGAMLAAAYAATRSLWLVIGLHFGWNFAAAGIFGVTVSGQEGAEGLLRSVTSGPMLLSGGEFGPEASLYAVLAGALLTVVFMWLAHRRGNLVPRRRRGNPTGSAEAASEAPATGSDARLAR</sequence>
<proteinExistence type="predicted"/>
<keyword evidence="6" id="KW-1185">Reference proteome</keyword>
<dbReference type="GO" id="GO:0080120">
    <property type="term" value="P:CAAX-box protein maturation"/>
    <property type="evidence" value="ECO:0007669"/>
    <property type="project" value="UniProtKB-ARBA"/>
</dbReference>
<gene>
    <name evidence="5" type="ORF">JQS43_14175</name>
</gene>
<name>A0A895YF55_9ACTN</name>
<dbReference type="Pfam" id="PF02517">
    <property type="entry name" value="Rce1-like"/>
    <property type="match status" value="1"/>
</dbReference>
<dbReference type="RefSeq" id="WP_239674871.1">
    <property type="nucleotide sequence ID" value="NZ_CP070499.1"/>
</dbReference>
<feature type="transmembrane region" description="Helical" evidence="2">
    <location>
        <begin position="184"/>
        <end position="206"/>
    </location>
</feature>
<feature type="chain" id="PRO_5038339567" evidence="3">
    <location>
        <begin position="24"/>
        <end position="290"/>
    </location>
</feature>
<dbReference type="GO" id="GO:0008237">
    <property type="term" value="F:metallopeptidase activity"/>
    <property type="evidence" value="ECO:0007669"/>
    <property type="project" value="UniProtKB-KW"/>
</dbReference>
<keyword evidence="5" id="KW-0378">Hydrolase</keyword>
<dbReference type="InterPro" id="IPR003675">
    <property type="entry name" value="Rce1/LyrA-like_dom"/>
</dbReference>
<evidence type="ECO:0000313" key="6">
    <source>
        <dbReference type="Proteomes" id="UP000662857"/>
    </source>
</evidence>
<evidence type="ECO:0000256" key="3">
    <source>
        <dbReference type="SAM" id="SignalP"/>
    </source>
</evidence>
<dbReference type="PANTHER" id="PTHR39430:SF1">
    <property type="entry name" value="PROTEASE"/>
    <property type="match status" value="1"/>
</dbReference>
<dbReference type="KEGG" id="nhy:JQS43_14175"/>
<organism evidence="5 6">
    <name type="scientific">Natronosporangium hydrolyticum</name>
    <dbReference type="NCBI Taxonomy" id="2811111"/>
    <lineage>
        <taxon>Bacteria</taxon>
        <taxon>Bacillati</taxon>
        <taxon>Actinomycetota</taxon>
        <taxon>Actinomycetes</taxon>
        <taxon>Micromonosporales</taxon>
        <taxon>Micromonosporaceae</taxon>
        <taxon>Natronosporangium</taxon>
    </lineage>
</organism>
<feature type="region of interest" description="Disordered" evidence="1">
    <location>
        <begin position="263"/>
        <end position="290"/>
    </location>
</feature>
<dbReference type="Proteomes" id="UP000662857">
    <property type="component" value="Chromosome"/>
</dbReference>
<keyword evidence="3" id="KW-0732">Signal</keyword>
<feature type="transmembrane region" description="Helical" evidence="2">
    <location>
        <begin position="160"/>
        <end position="179"/>
    </location>
</feature>
<feature type="transmembrane region" description="Helical" evidence="2">
    <location>
        <begin position="135"/>
        <end position="154"/>
    </location>
</feature>
<keyword evidence="5" id="KW-0482">Metalloprotease</keyword>
<evidence type="ECO:0000256" key="1">
    <source>
        <dbReference type="SAM" id="MobiDB-lite"/>
    </source>
</evidence>
<dbReference type="EMBL" id="CP070499">
    <property type="protein sequence ID" value="QSB12830.1"/>
    <property type="molecule type" value="Genomic_DNA"/>
</dbReference>
<dbReference type="GO" id="GO:0004175">
    <property type="term" value="F:endopeptidase activity"/>
    <property type="evidence" value="ECO:0007669"/>
    <property type="project" value="UniProtKB-ARBA"/>
</dbReference>
<feature type="transmembrane region" description="Helical" evidence="2">
    <location>
        <begin position="30"/>
        <end position="52"/>
    </location>
</feature>
<dbReference type="AlphaFoldDB" id="A0A895YF55"/>
<feature type="signal peptide" evidence="3">
    <location>
        <begin position="1"/>
        <end position="23"/>
    </location>
</feature>
<keyword evidence="5" id="KW-0645">Protease</keyword>
<feature type="transmembrane region" description="Helical" evidence="2">
    <location>
        <begin position="73"/>
        <end position="93"/>
    </location>
</feature>
<dbReference type="PANTHER" id="PTHR39430">
    <property type="entry name" value="MEMBRANE-ASSOCIATED PROTEASE-RELATED"/>
    <property type="match status" value="1"/>
</dbReference>
<evidence type="ECO:0000259" key="4">
    <source>
        <dbReference type="Pfam" id="PF02517"/>
    </source>
</evidence>
<keyword evidence="2" id="KW-0812">Transmembrane</keyword>
<feature type="transmembrane region" description="Helical" evidence="2">
    <location>
        <begin position="99"/>
        <end position="123"/>
    </location>
</feature>
<feature type="transmembrane region" description="Helical" evidence="2">
    <location>
        <begin position="235"/>
        <end position="255"/>
    </location>
</feature>